<sequence>MAKFKVKFLLHSGSQPIETEIDAPSIFEAKELINTQYSPYMILRLNKIPESDKSSNRKSSSLSSILKCFLFLLLFLFAIAVKKNHEDSNKHNPDNSHQTINQISPSISSDVQGKLPPSKFADGQTSRREWESWIASLSGDERRGAEYWAGERSKPTPSGCDGTIEFSHGCFEAQRRLSAIDKARHANTDFRNGWNKP</sequence>
<keyword evidence="3" id="KW-0614">Plasmid</keyword>
<keyword evidence="2" id="KW-1133">Transmembrane helix</keyword>
<protein>
    <submittedName>
        <fullName evidence="3">Uncharacterized protein</fullName>
    </submittedName>
</protein>
<evidence type="ECO:0000313" key="3">
    <source>
        <dbReference type="EMBL" id="BAP46827.1"/>
    </source>
</evidence>
<feature type="compositionally biased region" description="Polar residues" evidence="1">
    <location>
        <begin position="95"/>
        <end position="111"/>
    </location>
</feature>
<evidence type="ECO:0000256" key="2">
    <source>
        <dbReference type="SAM" id="Phobius"/>
    </source>
</evidence>
<dbReference type="AlphaFoldDB" id="A0A089ZW59"/>
<organism evidence="3">
    <name type="scientific">Komagataeibacter europaeus</name>
    <name type="common">Gluconacetobacter europaeus</name>
    <dbReference type="NCBI Taxonomy" id="33995"/>
    <lineage>
        <taxon>Bacteria</taxon>
        <taxon>Pseudomonadati</taxon>
        <taxon>Pseudomonadota</taxon>
        <taxon>Alphaproteobacteria</taxon>
        <taxon>Acetobacterales</taxon>
        <taxon>Acetobacteraceae</taxon>
        <taxon>Komagataeibacter</taxon>
    </lineage>
</organism>
<reference evidence="3" key="1">
    <citation type="submission" date="2014-07" db="EMBL/GenBank/DDBJ databases">
        <title>Unique plasmid whose copy number varies in growth phase dependent manner.</title>
        <authorList>
            <person name="Akasaka N."/>
            <person name="Astuti W."/>
            <person name="Ishii Y."/>
            <person name="Hidese R."/>
            <person name="Sakoda H."/>
            <person name="Fujiwara S."/>
        </authorList>
    </citation>
    <scope>NUCLEOTIDE SEQUENCE</scope>
    <source>
        <strain evidence="3">KGMA0119</strain>
        <plasmid evidence="3">pGE2</plasmid>
    </source>
</reference>
<accession>A0A089ZW59</accession>
<feature type="region of interest" description="Disordered" evidence="1">
    <location>
        <begin position="86"/>
        <end position="127"/>
    </location>
</feature>
<name>A0A089ZW59_KOMEU</name>
<feature type="transmembrane region" description="Helical" evidence="2">
    <location>
        <begin position="62"/>
        <end position="81"/>
    </location>
</feature>
<proteinExistence type="predicted"/>
<evidence type="ECO:0000256" key="1">
    <source>
        <dbReference type="SAM" id="MobiDB-lite"/>
    </source>
</evidence>
<keyword evidence="2" id="KW-0472">Membrane</keyword>
<keyword evidence="2" id="KW-0812">Transmembrane</keyword>
<dbReference type="RefSeq" id="WP_031943926.1">
    <property type="nucleotide sequence ID" value="NC_024994.1"/>
</dbReference>
<geneLocation type="plasmid" evidence="3">
    <name>pGE2</name>
</geneLocation>
<dbReference type="EMBL" id="AB972538">
    <property type="protein sequence ID" value="BAP46827.1"/>
    <property type="molecule type" value="Genomic_DNA"/>
</dbReference>